<dbReference type="EMBL" id="LHQS01000003">
    <property type="protein sequence ID" value="RXE55548.1"/>
    <property type="molecule type" value="Genomic_DNA"/>
</dbReference>
<keyword evidence="3" id="KW-1185">Reference proteome</keyword>
<dbReference type="SUPFAM" id="SSF52540">
    <property type="entry name" value="P-loop containing nucleoside triphosphate hydrolases"/>
    <property type="match status" value="1"/>
</dbReference>
<dbReference type="InterPro" id="IPR002586">
    <property type="entry name" value="CobQ/CobB/MinD/ParA_Nub-bd_dom"/>
</dbReference>
<dbReference type="GO" id="GO:0016491">
    <property type="term" value="F:oxidoreductase activity"/>
    <property type="evidence" value="ECO:0007669"/>
    <property type="project" value="UniProtKB-ARBA"/>
</dbReference>
<evidence type="ECO:0000259" key="1">
    <source>
        <dbReference type="PROSITE" id="PS51379"/>
    </source>
</evidence>
<dbReference type="PROSITE" id="PS51379">
    <property type="entry name" value="4FE4S_FER_2"/>
    <property type="match status" value="2"/>
</dbReference>
<dbReference type="Gene3D" id="3.40.50.300">
    <property type="entry name" value="P-loop containing nucleotide triphosphate hydrolases"/>
    <property type="match status" value="1"/>
</dbReference>
<dbReference type="OrthoDB" id="65817at2157"/>
<dbReference type="RefSeq" id="WP_128694481.1">
    <property type="nucleotide sequence ID" value="NZ_LHQS01000003.1"/>
</dbReference>
<evidence type="ECO:0000313" key="2">
    <source>
        <dbReference type="EMBL" id="RXE55548.1"/>
    </source>
</evidence>
<dbReference type="AlphaFoldDB" id="A0A498GYS0"/>
<protein>
    <submittedName>
        <fullName evidence="2">ATPase</fullName>
    </submittedName>
</protein>
<dbReference type="InterPro" id="IPR017896">
    <property type="entry name" value="4Fe4S_Fe-S-bd"/>
</dbReference>
<accession>A0A498GYS0</accession>
<sequence length="283" mass="30363">MKIVVASGKGGTGKSTVTANLGYSLSLIRDVAVVDCDVEEPNLHLFFPSASTDLPVTVTVPEIDSGRCTFCGECGKFCRYGALSVLKDTVLVFPELCHSCGGCTFVCPQGAIREIRRPIGFVRCSRPLPALNLISGFLREGEVQAPQVIHMAKLLAEGHPLILYDSSPGIACPVIETMEGSDVCILVTESTPFGLHDLRLAAEVAERLSLPSGVVINRSDGKDEMITEFCREHGLPVLMTIPFDREIAAVQNAGGLISRDLPGWSERFTDLFGKVSELAGVKV</sequence>
<dbReference type="Pfam" id="PF00037">
    <property type="entry name" value="Fer4"/>
    <property type="match status" value="2"/>
</dbReference>
<comment type="caution">
    <text evidence="2">The sequence shown here is derived from an EMBL/GenBank/DDBJ whole genome shotgun (WGS) entry which is preliminary data.</text>
</comment>
<dbReference type="PROSITE" id="PS00198">
    <property type="entry name" value="4FE4S_FER_1"/>
    <property type="match status" value="1"/>
</dbReference>
<name>A0A498GYS0_9EURY</name>
<organism evidence="2 3">
    <name type="scientific">Methanoculleus taiwanensis</name>
    <dbReference type="NCBI Taxonomy" id="1550565"/>
    <lineage>
        <taxon>Archaea</taxon>
        <taxon>Methanobacteriati</taxon>
        <taxon>Methanobacteriota</taxon>
        <taxon>Stenosarchaea group</taxon>
        <taxon>Methanomicrobia</taxon>
        <taxon>Methanomicrobiales</taxon>
        <taxon>Methanomicrobiaceae</taxon>
        <taxon>Methanoculleus</taxon>
    </lineage>
</organism>
<proteinExistence type="predicted"/>
<dbReference type="Pfam" id="PF01656">
    <property type="entry name" value="CbiA"/>
    <property type="match status" value="1"/>
</dbReference>
<gene>
    <name evidence="2" type="ORF">ABH15_11130</name>
</gene>
<feature type="domain" description="4Fe-4S ferredoxin-type" evidence="1">
    <location>
        <begin position="90"/>
        <end position="117"/>
    </location>
</feature>
<dbReference type="InterPro" id="IPR027417">
    <property type="entry name" value="P-loop_NTPase"/>
</dbReference>
<reference evidence="2 3" key="1">
    <citation type="journal article" date="2015" name="Int. J. Syst. Evol. Microbiol.">
        <title>Methanoculleus taiwanensis sp. nov., a methanogen isolated from deep marine sediment at the deformation front area near Taiwan.</title>
        <authorList>
            <person name="Weng C.Y."/>
            <person name="Chen S.C."/>
            <person name="Lai M.C."/>
            <person name="Wu S.Y."/>
            <person name="Lin S."/>
            <person name="Yang T.F."/>
            <person name="Chen P.C."/>
        </authorList>
    </citation>
    <scope>NUCLEOTIDE SEQUENCE [LARGE SCALE GENOMIC DNA]</scope>
    <source>
        <strain evidence="2 3">CYW4</strain>
    </source>
</reference>
<dbReference type="PANTHER" id="PTHR43063:SF1">
    <property type="entry name" value="4FE-4S CLUSTER CONTAINING PARA FAMILY ATPASE PROTEIN"/>
    <property type="match status" value="1"/>
</dbReference>
<evidence type="ECO:0000313" key="3">
    <source>
        <dbReference type="Proteomes" id="UP000290932"/>
    </source>
</evidence>
<dbReference type="Proteomes" id="UP000290932">
    <property type="component" value="Unassembled WGS sequence"/>
</dbReference>
<dbReference type="SUPFAM" id="SSF54862">
    <property type="entry name" value="4Fe-4S ferredoxins"/>
    <property type="match status" value="1"/>
</dbReference>
<feature type="domain" description="4Fe-4S ferredoxin-type" evidence="1">
    <location>
        <begin position="59"/>
        <end position="88"/>
    </location>
</feature>
<dbReference type="InterPro" id="IPR017900">
    <property type="entry name" value="4Fe4S_Fe_S_CS"/>
</dbReference>
<dbReference type="Gene3D" id="3.30.70.20">
    <property type="match status" value="1"/>
</dbReference>
<dbReference type="PANTHER" id="PTHR43063">
    <property type="entry name" value="4FE-4S CLUSTER CONTAINING PARA FAMILY ATPASE PROTEIN"/>
    <property type="match status" value="1"/>
</dbReference>